<feature type="compositionally biased region" description="Basic and acidic residues" evidence="1">
    <location>
        <begin position="18"/>
        <end position="27"/>
    </location>
</feature>
<dbReference type="EMBL" id="JBDODL010000700">
    <property type="protein sequence ID" value="MES1920490.1"/>
    <property type="molecule type" value="Genomic_DNA"/>
</dbReference>
<organism evidence="2 3">
    <name type="scientific">Bonamia ostreae</name>
    <dbReference type="NCBI Taxonomy" id="126728"/>
    <lineage>
        <taxon>Eukaryota</taxon>
        <taxon>Sar</taxon>
        <taxon>Rhizaria</taxon>
        <taxon>Endomyxa</taxon>
        <taxon>Ascetosporea</taxon>
        <taxon>Haplosporida</taxon>
        <taxon>Bonamia</taxon>
    </lineage>
</organism>
<gene>
    <name evidence="2" type="ORF">MHBO_002154</name>
</gene>
<evidence type="ECO:0000313" key="3">
    <source>
        <dbReference type="Proteomes" id="UP001439008"/>
    </source>
</evidence>
<reference evidence="2 3" key="1">
    <citation type="journal article" date="2024" name="BMC Biol.">
        <title>Comparative genomics of Ascetosporea gives new insight into the evolutionary basis for animal parasitism in Rhizaria.</title>
        <authorList>
            <person name="Hiltunen Thoren M."/>
            <person name="Onut-Brannstrom I."/>
            <person name="Alfjorden A."/>
            <person name="Peckova H."/>
            <person name="Swords F."/>
            <person name="Hooper C."/>
            <person name="Holzer A.S."/>
            <person name="Bass D."/>
            <person name="Burki F."/>
        </authorList>
    </citation>
    <scope>NUCLEOTIDE SEQUENCE [LARGE SCALE GENOMIC DNA]</scope>
    <source>
        <strain evidence="2">20-A016</strain>
    </source>
</reference>
<feature type="region of interest" description="Disordered" evidence="1">
    <location>
        <begin position="1"/>
        <end position="77"/>
    </location>
</feature>
<evidence type="ECO:0000256" key="1">
    <source>
        <dbReference type="SAM" id="MobiDB-lite"/>
    </source>
</evidence>
<sequence length="163" mass="18816">MLEYNGKKFFSDSGEDSSDQKTPKETKPIPNNGKPLQKPIAENNFGEKIVKINREKDDQNIQKSTEKSKFLEPEKKSETAKTNIPLKEVLTEYHKYAKKQLILAKETKDAVSFRELRDLVHSYESGILLLDNEIDLDEPMNVKDFADPFKFDVFIFGLLLFVD</sequence>
<protein>
    <submittedName>
        <fullName evidence="2">Uncharacterized protein</fullName>
    </submittedName>
</protein>
<evidence type="ECO:0000313" key="2">
    <source>
        <dbReference type="EMBL" id="MES1920490.1"/>
    </source>
</evidence>
<dbReference type="Proteomes" id="UP001439008">
    <property type="component" value="Unassembled WGS sequence"/>
</dbReference>
<accession>A0ABV2ALD5</accession>
<name>A0ABV2ALD5_9EUKA</name>
<feature type="compositionally biased region" description="Basic and acidic residues" evidence="1">
    <location>
        <begin position="1"/>
        <end position="10"/>
    </location>
</feature>
<keyword evidence="3" id="KW-1185">Reference proteome</keyword>
<proteinExistence type="predicted"/>
<comment type="caution">
    <text evidence="2">The sequence shown here is derived from an EMBL/GenBank/DDBJ whole genome shotgun (WGS) entry which is preliminary data.</text>
</comment>
<feature type="compositionally biased region" description="Basic and acidic residues" evidence="1">
    <location>
        <begin position="48"/>
        <end position="77"/>
    </location>
</feature>